<reference evidence="1 2" key="1">
    <citation type="journal article" date="2014" name="PLoS Genet.">
        <title>Phylogenetically driven sequencing of extremely halophilic archaea reveals strategies for static and dynamic osmo-response.</title>
        <authorList>
            <person name="Becker E.A."/>
            <person name="Seitzer P.M."/>
            <person name="Tritt A."/>
            <person name="Larsen D."/>
            <person name="Krusor M."/>
            <person name="Yao A.I."/>
            <person name="Wu D."/>
            <person name="Madern D."/>
            <person name="Eisen J.A."/>
            <person name="Darling A.E."/>
            <person name="Facciotti M.T."/>
        </authorList>
    </citation>
    <scope>NUCLEOTIDE SEQUENCE [LARGE SCALE GENOMIC DNA]</scope>
    <source>
        <strain evidence="1 2">DSM 14210</strain>
    </source>
</reference>
<organism evidence="1 2">
    <name type="scientific">Halorubrum tebenquichense DSM 14210</name>
    <dbReference type="NCBI Taxonomy" id="1227485"/>
    <lineage>
        <taxon>Archaea</taxon>
        <taxon>Methanobacteriati</taxon>
        <taxon>Methanobacteriota</taxon>
        <taxon>Stenosarchaea group</taxon>
        <taxon>Halobacteria</taxon>
        <taxon>Halobacteriales</taxon>
        <taxon>Haloferacaceae</taxon>
        <taxon>Halorubrum</taxon>
    </lineage>
</organism>
<dbReference type="Proteomes" id="UP000011523">
    <property type="component" value="Unassembled WGS sequence"/>
</dbReference>
<dbReference type="RefSeq" id="WP_006628663.1">
    <property type="nucleotide sequence ID" value="NZ_AOJD01000027.1"/>
</dbReference>
<proteinExistence type="predicted"/>
<evidence type="ECO:0000313" key="1">
    <source>
        <dbReference type="EMBL" id="ELZ39615.1"/>
    </source>
</evidence>
<keyword evidence="2" id="KW-1185">Reference proteome</keyword>
<comment type="caution">
    <text evidence="1">The sequence shown here is derived from an EMBL/GenBank/DDBJ whole genome shotgun (WGS) entry which is preliminary data.</text>
</comment>
<dbReference type="AlphaFoldDB" id="M0DVS3"/>
<protein>
    <submittedName>
        <fullName evidence="1">Uncharacterized protein</fullName>
    </submittedName>
</protein>
<dbReference type="PATRIC" id="fig|1227485.3.peg.927"/>
<gene>
    <name evidence="1" type="ORF">C472_04853</name>
</gene>
<evidence type="ECO:0000313" key="2">
    <source>
        <dbReference type="Proteomes" id="UP000011523"/>
    </source>
</evidence>
<sequence length="92" mass="9513">MTSRSALVFTATVSISAAVGDKLAFAGVVPEILAERDRAVAVEVASEPIPEVEFVDDAGVLANSEPGHDIAIGTVPTIDEVVERLEDGPVVI</sequence>
<dbReference type="EMBL" id="AOJD01000027">
    <property type="protein sequence ID" value="ELZ39615.1"/>
    <property type="molecule type" value="Genomic_DNA"/>
</dbReference>
<name>M0DVS3_9EURY</name>
<accession>M0DVS3</accession>